<protein>
    <submittedName>
        <fullName evidence="2">Uncharacterized protein</fullName>
    </submittedName>
</protein>
<feature type="compositionally biased region" description="Basic residues" evidence="1">
    <location>
        <begin position="266"/>
        <end position="277"/>
    </location>
</feature>
<dbReference type="EMBL" id="GG657755">
    <property type="protein sequence ID" value="EFL29375.1"/>
    <property type="molecule type" value="Genomic_DNA"/>
</dbReference>
<name>D9WWU7_9ACTN</name>
<feature type="region of interest" description="Disordered" evidence="1">
    <location>
        <begin position="251"/>
        <end position="277"/>
    </location>
</feature>
<gene>
    <name evidence="2" type="ORF">SSOG_09089</name>
</gene>
<evidence type="ECO:0000313" key="3">
    <source>
        <dbReference type="Proteomes" id="UP000003963"/>
    </source>
</evidence>
<feature type="region of interest" description="Disordered" evidence="1">
    <location>
        <begin position="1"/>
        <end position="21"/>
    </location>
</feature>
<reference evidence="2 3" key="1">
    <citation type="submission" date="2009-02" db="EMBL/GenBank/DDBJ databases">
        <title>Annotation of Streptomyces hygroscopicus strain ATCC 53653.</title>
        <authorList>
            <consortium name="The Broad Institute Genome Sequencing Platform"/>
            <consortium name="Broad Institute Microbial Sequencing Center"/>
            <person name="Fischbach M."/>
            <person name="Godfrey P."/>
            <person name="Ward D."/>
            <person name="Young S."/>
            <person name="Zeng Q."/>
            <person name="Koehrsen M."/>
            <person name="Alvarado L."/>
            <person name="Berlin A.M."/>
            <person name="Bochicchio J."/>
            <person name="Borenstein D."/>
            <person name="Chapman S.B."/>
            <person name="Chen Z."/>
            <person name="Engels R."/>
            <person name="Freedman E."/>
            <person name="Gellesch M."/>
            <person name="Goldberg J."/>
            <person name="Griggs A."/>
            <person name="Gujja S."/>
            <person name="Heilman E.R."/>
            <person name="Heiman D.I."/>
            <person name="Hepburn T.A."/>
            <person name="Howarth C."/>
            <person name="Jen D."/>
            <person name="Larson L."/>
            <person name="Lewis B."/>
            <person name="Mehta T."/>
            <person name="Park D."/>
            <person name="Pearson M."/>
            <person name="Richards J."/>
            <person name="Roberts A."/>
            <person name="Saif S."/>
            <person name="Shea T.D."/>
            <person name="Shenoy N."/>
            <person name="Sisk P."/>
            <person name="Stolte C."/>
            <person name="Sykes S.N."/>
            <person name="Thomson T."/>
            <person name="Walk T."/>
            <person name="White J."/>
            <person name="Yandava C."/>
            <person name="Straight P."/>
            <person name="Clardy J."/>
            <person name="Hung D."/>
            <person name="Kolter R."/>
            <person name="Mekalanos J."/>
            <person name="Walker S."/>
            <person name="Walsh C.T."/>
            <person name="Wieland-Brown L.C."/>
            <person name="Haas B."/>
            <person name="Nusbaum C."/>
            <person name="Birren B."/>
        </authorList>
    </citation>
    <scope>NUCLEOTIDE SEQUENCE [LARGE SCALE GENOMIC DNA]</scope>
    <source>
        <strain evidence="2 3">ATCC 53653</strain>
    </source>
</reference>
<keyword evidence="3" id="KW-1185">Reference proteome</keyword>
<dbReference type="STRING" id="457427.SSOG_09089"/>
<organism evidence="2 3">
    <name type="scientific">Streptomyces himastatinicus ATCC 53653</name>
    <dbReference type="NCBI Taxonomy" id="457427"/>
    <lineage>
        <taxon>Bacteria</taxon>
        <taxon>Bacillati</taxon>
        <taxon>Actinomycetota</taxon>
        <taxon>Actinomycetes</taxon>
        <taxon>Kitasatosporales</taxon>
        <taxon>Streptomycetaceae</taxon>
        <taxon>Streptomyces</taxon>
        <taxon>Streptomyces violaceusniger group</taxon>
    </lineage>
</organism>
<proteinExistence type="predicted"/>
<feature type="compositionally biased region" description="Low complexity" evidence="1">
    <location>
        <begin position="1"/>
        <end position="13"/>
    </location>
</feature>
<evidence type="ECO:0000256" key="1">
    <source>
        <dbReference type="SAM" id="MobiDB-lite"/>
    </source>
</evidence>
<sequence length="277" mass="30730">MGALCGPGPRSGSSGLGGFVRPVRHHETQPAQLRLGGRQMDAQQLSTLDDAAYEQVAKDNAHPPARDPETWAALTHPANINRTREAYTAMLARTAATLKHRRIERDAFQQDCFARGEAGKQEWFASRPDYERWRGRAGNFHQTMQKALADLGRAQKNINRSTNHSVAQENREKLRQLAVAVSRHQAAHARSGGIAEQCDYELWRLLDQITVPMGPTGEPTTLRTMLDIYWTDVEPVTAQRAAEDRAEAMMREAPGGQSARFSGVPRARHVGNGKHLA</sequence>
<dbReference type="HOGENOM" id="CLU_1004434_0_0_11"/>
<evidence type="ECO:0000313" key="2">
    <source>
        <dbReference type="EMBL" id="EFL29375.1"/>
    </source>
</evidence>
<dbReference type="AlphaFoldDB" id="D9WWU7"/>
<dbReference type="Proteomes" id="UP000003963">
    <property type="component" value="Unassembled WGS sequence"/>
</dbReference>
<accession>D9WWU7</accession>